<keyword evidence="2" id="KW-0378">Hydrolase</keyword>
<dbReference type="NCBIfam" id="TIGR01167">
    <property type="entry name" value="LPXTG_anchor"/>
    <property type="match status" value="1"/>
</dbReference>
<feature type="chain" id="PRO_5001946703" evidence="6">
    <location>
        <begin position="30"/>
        <end position="1608"/>
    </location>
</feature>
<evidence type="ECO:0000256" key="2">
    <source>
        <dbReference type="ARBA" id="ARBA00022801"/>
    </source>
</evidence>
<feature type="region of interest" description="Disordered" evidence="5">
    <location>
        <begin position="33"/>
        <end position="53"/>
    </location>
</feature>
<dbReference type="Gene3D" id="1.20.1270.90">
    <property type="entry name" value="AF1782-like"/>
    <property type="match status" value="1"/>
</dbReference>
<dbReference type="GO" id="GO:0004575">
    <property type="term" value="F:sucrose alpha-glucosidase activity"/>
    <property type="evidence" value="ECO:0007669"/>
    <property type="project" value="TreeGrafter"/>
</dbReference>
<evidence type="ECO:0000256" key="5">
    <source>
        <dbReference type="SAM" id="MobiDB-lite"/>
    </source>
</evidence>
<dbReference type="Proteomes" id="UP000030008">
    <property type="component" value="Unassembled WGS sequence"/>
</dbReference>
<comment type="similarity">
    <text evidence="1">Belongs to the glycosyl hydrolase 32 family.</text>
</comment>
<keyword evidence="6" id="KW-0732">Signal</keyword>
<feature type="region of interest" description="Disordered" evidence="5">
    <location>
        <begin position="1546"/>
        <end position="1584"/>
    </location>
</feature>
<evidence type="ECO:0000256" key="1">
    <source>
        <dbReference type="ARBA" id="ARBA00009902"/>
    </source>
</evidence>
<evidence type="ECO:0000256" key="4">
    <source>
        <dbReference type="SAM" id="Coils"/>
    </source>
</evidence>
<dbReference type="Pfam" id="PF07532">
    <property type="entry name" value="Big_4"/>
    <property type="match status" value="1"/>
</dbReference>
<dbReference type="SUPFAM" id="SSF49899">
    <property type="entry name" value="Concanavalin A-like lectins/glucanases"/>
    <property type="match status" value="1"/>
</dbReference>
<reference evidence="10 11" key="1">
    <citation type="submission" date="2014-08" db="EMBL/GenBank/DDBJ databases">
        <title>Clostridium innocuum, an unnegligible vancomycin-resistant pathogen causing extra-intestinal infections.</title>
        <authorList>
            <person name="Feng Y."/>
            <person name="Chiu C.-H."/>
        </authorList>
    </citation>
    <scope>NUCLEOTIDE SEQUENCE [LARGE SCALE GENOMIC DNA]</scope>
    <source>
        <strain evidence="10 11">AN88</strain>
    </source>
</reference>
<dbReference type="InterPro" id="IPR013189">
    <property type="entry name" value="Glyco_hydro_32_C"/>
</dbReference>
<sequence length="1608" mass="177871">MTRKTTRMLTALLSCSMAVTNVVPFHVMAETAPGDPQEEQVPATKNQEQDTKETAPVSLTNFKGDHVRSEGGKVMLDNTGGDNFAMSEDSKVIADDFHYSADLTIKSGDAQCAALLVGVGDRNDPSKAWRAANVIRHEGENKMRMFRVPGDHNYQPMQVLNDYDSTKTVHLDLDIKANGDFTYKVTSEGGSENVMSGNMDDWAGGYIGVLTFQTEAELSNIQFTDRTVRADDSLFHTTLENLRGLQGSWKITEKGMHSQGGGDNFAISDTKIENFEYSANINNLDKKGAGALMFRVQNPDNPQAGCYVINADYTHNIFKLFEFPTGGSIAEVPLSDVEPNADGSYDIKVIVVGEDIYVYANGKGIMREKDSRHKGESYLGLLTWDGNIEYQNLNHKAASELPAVEEAKLSDFKILTDGVTITPTFDPNVNNYGMDIPAGVDRVVVKPESSGDVYITLKDRNNKVTKEKQKVTDTFTLTAEDFDMNFLNMGVTIEKDGFSENINFAVNKWLSTEELAQQPYRAQFHVTPQINFMNDPNGMVYDSTDGYWHLFYQYSPNNNFYKQSQAHVRSRDLVHWEQQPLGLQIDEHGLIFSGSAVEDSENTSGLFNDNKPGESKLVSIYTYHDEKTGKQSQGIASSKDHGVTWQKYAGNPVIPNEGNTLSGNDFRDPKVFKIDGDAKDKWYMVTAGGAAQIHVSDDLIHWEKSQPLKYKNGEQILSECPGLIPAKVNGTGETKWIYNGSAGFYVVGSMKPDENGIYKWTAESDKIDIDSNANPWGGFGKYATMTFYRDGTGKNRQIGISWLQDFIEFDGKTYKGLQSLPQEYGLKQDADGNYIVTSNVVEEVDKLRDTKHILYQIENKKVSSSDANILRGVSGIRYDLEGEFTLGTAKEFGFKLRKGNGKELIFKYNRETQNMYVDGRNAGYHVNSGNFSYTLKPLDGNKVKLRIIIDQGAVEAFGNDGEANISTAMYQENSNIGMEFFCDDGDVTIDQLKIYDMKSMYTGKSGSESEAPQLYLSAPREAQVHTEFRVDTNMYPNMESGDVVWTLDPGLQLVKEEKGSIVVSGSKEGTYKIKASAQGLEREVEIKLFTSSFASNIPDWNLDGGIWAKTADGVIGSNTGGDSFLIHDTRIYKDKPFIYEADMHILEGTAAGIVFGVSDRNNPSADWFCANIERKDDGSSIAKLFKNQNGEIWNETKEIPAKKTKAATQAHLKVVYDGAGKLEYWLDGEKILERSDVDMQDGYLGVQTFRSTTVFNNVNVQYPGASVVSLMEKIPALTIAFGDKTLQDQLPKQIRVKLDNDVELLETITWNLEDVNVNKAGVYTLRGKAAGHTIEVKVTVRADKKELQKLLDQAKTYVEKDYTKDSWKAFEAAWYRAAAAYADETATQDDVNSCAAALEKAMQGLEKAVITADKRDLKELVASAKKIKAEGYTANSYAALEKAIAAAEKVLANEKALQSEVDTALKNLKQAVLALEIVQDTANRNQLQNLVSILKTVKKEGYTAASWEAFVKALRQAEAVLANESADEAAITKAYEALQQSYRKLQPVSAGDDEKPQGDGQKEPSKPDAEHPDTGDTTSTGAAGMLTLLAGGAAVVLRRRRKQGKSEN</sequence>
<comment type="caution">
    <text evidence="10">The sequence shown here is derived from an EMBL/GenBank/DDBJ whole genome shotgun (WGS) entry which is preliminary data.</text>
</comment>
<dbReference type="Pfam" id="PF00251">
    <property type="entry name" value="Glyco_hydro_32N"/>
    <property type="match status" value="1"/>
</dbReference>
<dbReference type="SUPFAM" id="SSF75005">
    <property type="entry name" value="Arabinanase/levansucrase/invertase"/>
    <property type="match status" value="1"/>
</dbReference>
<dbReference type="PROSITE" id="PS00609">
    <property type="entry name" value="GLYCOSYL_HYDROL_F32"/>
    <property type="match status" value="1"/>
</dbReference>
<keyword evidence="3" id="KW-0326">Glycosidase</keyword>
<dbReference type="GO" id="GO:0005987">
    <property type="term" value="P:sucrose catabolic process"/>
    <property type="evidence" value="ECO:0007669"/>
    <property type="project" value="TreeGrafter"/>
</dbReference>
<dbReference type="CDD" id="cd18622">
    <property type="entry name" value="GH32_Inu-like"/>
    <property type="match status" value="1"/>
</dbReference>
<dbReference type="InterPro" id="IPR013320">
    <property type="entry name" value="ConA-like_dom_sf"/>
</dbReference>
<dbReference type="InterPro" id="IPR013148">
    <property type="entry name" value="Glyco_hydro_32_N"/>
</dbReference>
<dbReference type="InterPro" id="IPR001362">
    <property type="entry name" value="Glyco_hydro_32"/>
</dbReference>
<feature type="coiled-coil region" evidence="4">
    <location>
        <begin position="1395"/>
        <end position="1460"/>
    </location>
</feature>
<evidence type="ECO:0000259" key="7">
    <source>
        <dbReference type="Pfam" id="PF00251"/>
    </source>
</evidence>
<feature type="compositionally biased region" description="Low complexity" evidence="5">
    <location>
        <begin position="1575"/>
        <end position="1584"/>
    </location>
</feature>
<dbReference type="Pfam" id="PF08244">
    <property type="entry name" value="Glyco_hydro_32C"/>
    <property type="match status" value="1"/>
</dbReference>
<dbReference type="SMART" id="SM00640">
    <property type="entry name" value="Glyco_32"/>
    <property type="match status" value="1"/>
</dbReference>
<evidence type="ECO:0000313" key="10">
    <source>
        <dbReference type="EMBL" id="KGJ52391.1"/>
    </source>
</evidence>
<proteinExistence type="inferred from homology"/>
<feature type="domain" description="Glycosyl hydrolase family 32 C-terminal" evidence="9">
    <location>
        <begin position="843"/>
        <end position="996"/>
    </location>
</feature>
<dbReference type="PANTHER" id="PTHR42800">
    <property type="entry name" value="EXOINULINASE INUD (AFU_ORTHOLOGUE AFUA_5G00480)"/>
    <property type="match status" value="1"/>
</dbReference>
<gene>
    <name evidence="10" type="ORF">CIAN88_14960</name>
</gene>
<dbReference type="PANTHER" id="PTHR42800:SF1">
    <property type="entry name" value="EXOINULINASE INUD (AFU_ORTHOLOGUE AFUA_5G00480)"/>
    <property type="match status" value="1"/>
</dbReference>
<evidence type="ECO:0000313" key="11">
    <source>
        <dbReference type="Proteomes" id="UP000030008"/>
    </source>
</evidence>
<dbReference type="InterPro" id="IPR011081">
    <property type="entry name" value="Big_4"/>
</dbReference>
<dbReference type="GO" id="GO:0005737">
    <property type="term" value="C:cytoplasm"/>
    <property type="evidence" value="ECO:0007669"/>
    <property type="project" value="TreeGrafter"/>
</dbReference>
<dbReference type="Gene3D" id="1.20.1270.70">
    <property type="entry name" value="Designed single chain three-helix bundle"/>
    <property type="match status" value="2"/>
</dbReference>
<feature type="domain" description="Glycosyl hydrolase family 32 N-terminal" evidence="7">
    <location>
        <begin position="525"/>
        <end position="830"/>
    </location>
</feature>
<feature type="domain" description="Bacterial Ig-like" evidence="8">
    <location>
        <begin position="1282"/>
        <end position="1331"/>
    </location>
</feature>
<evidence type="ECO:0000259" key="9">
    <source>
        <dbReference type="Pfam" id="PF08244"/>
    </source>
</evidence>
<evidence type="ECO:0000256" key="3">
    <source>
        <dbReference type="ARBA" id="ARBA00023295"/>
    </source>
</evidence>
<evidence type="ECO:0000256" key="6">
    <source>
        <dbReference type="SAM" id="SignalP"/>
    </source>
</evidence>
<dbReference type="InterPro" id="IPR023296">
    <property type="entry name" value="Glyco_hydro_beta-prop_sf"/>
</dbReference>
<organism evidence="10 11">
    <name type="scientific">Clostridium innocuum</name>
    <dbReference type="NCBI Taxonomy" id="1522"/>
    <lineage>
        <taxon>Bacteria</taxon>
        <taxon>Bacillati</taxon>
        <taxon>Bacillota</taxon>
        <taxon>Clostridia</taxon>
        <taxon>Eubacteriales</taxon>
        <taxon>Clostridiaceae</taxon>
        <taxon>Clostridium</taxon>
    </lineage>
</organism>
<dbReference type="InterPro" id="IPR018053">
    <property type="entry name" value="Glyco_hydro_32_AS"/>
</dbReference>
<dbReference type="Pfam" id="PF07554">
    <property type="entry name" value="FIVAR"/>
    <property type="match status" value="3"/>
</dbReference>
<dbReference type="Gene3D" id="2.115.10.20">
    <property type="entry name" value="Glycosyl hydrolase domain, family 43"/>
    <property type="match status" value="1"/>
</dbReference>
<feature type="signal peptide" evidence="6">
    <location>
        <begin position="1"/>
        <end position="29"/>
    </location>
</feature>
<feature type="compositionally biased region" description="Basic and acidic residues" evidence="5">
    <location>
        <begin position="1552"/>
        <end position="1574"/>
    </location>
</feature>
<dbReference type="Gene3D" id="2.60.120.560">
    <property type="entry name" value="Exo-inulinase, domain 1"/>
    <property type="match status" value="4"/>
</dbReference>
<accession>A0A099I4A2</accession>
<name>A0A099I4A2_CLOIN</name>
<keyword evidence="4" id="KW-0175">Coiled coil</keyword>
<dbReference type="EMBL" id="JQIF01000068">
    <property type="protein sequence ID" value="KGJ52391.1"/>
    <property type="molecule type" value="Genomic_DNA"/>
</dbReference>
<evidence type="ECO:0000259" key="8">
    <source>
        <dbReference type="Pfam" id="PF07532"/>
    </source>
</evidence>
<protein>
    <submittedName>
        <fullName evidence="10">Cell wall anchor protein</fullName>
    </submittedName>
</protein>
<dbReference type="RefSeq" id="WP_044906329.1">
    <property type="nucleotide sequence ID" value="NZ_JQIF01000068.1"/>
</dbReference>